<comment type="caution">
    <text evidence="2">The sequence shown here is derived from an EMBL/GenBank/DDBJ whole genome shotgun (WGS) entry which is preliminary data.</text>
</comment>
<keyword evidence="1" id="KW-0472">Membrane</keyword>
<feature type="transmembrane region" description="Helical" evidence="1">
    <location>
        <begin position="269"/>
        <end position="291"/>
    </location>
</feature>
<evidence type="ECO:0000256" key="1">
    <source>
        <dbReference type="SAM" id="Phobius"/>
    </source>
</evidence>
<dbReference type="InterPro" id="IPR004513">
    <property type="entry name" value="FtsX"/>
</dbReference>
<reference evidence="2 3" key="1">
    <citation type="submission" date="2018-04" db="EMBL/GenBank/DDBJ databases">
        <title>Genomic Encyclopedia of Type Strains, Phase III (KMG-III): the genomes of soil and plant-associated and newly described type strains.</title>
        <authorList>
            <person name="Whitman W."/>
        </authorList>
    </citation>
    <scope>NUCLEOTIDE SEQUENCE [LARGE SCALE GENOMIC DNA]</scope>
    <source>
        <strain evidence="2 3">MA-olki</strain>
    </source>
</reference>
<keyword evidence="1" id="KW-1133">Transmembrane helix</keyword>
<feature type="transmembrane region" description="Helical" evidence="1">
    <location>
        <begin position="170"/>
        <end position="193"/>
    </location>
</feature>
<dbReference type="PANTHER" id="PTHR47755:SF1">
    <property type="entry name" value="CELL DIVISION PROTEIN FTSX"/>
    <property type="match status" value="1"/>
</dbReference>
<proteinExistence type="predicted"/>
<organism evidence="2 3">
    <name type="scientific">Sphingomonas faeni</name>
    <dbReference type="NCBI Taxonomy" id="185950"/>
    <lineage>
        <taxon>Bacteria</taxon>
        <taxon>Pseudomonadati</taxon>
        <taxon>Pseudomonadota</taxon>
        <taxon>Alphaproteobacteria</taxon>
        <taxon>Sphingomonadales</taxon>
        <taxon>Sphingomonadaceae</taxon>
        <taxon>Sphingomonas</taxon>
    </lineage>
</organism>
<dbReference type="PANTHER" id="PTHR47755">
    <property type="entry name" value="CELL DIVISION PROTEIN FTSX"/>
    <property type="match status" value="1"/>
</dbReference>
<evidence type="ECO:0000313" key="3">
    <source>
        <dbReference type="Proteomes" id="UP000244013"/>
    </source>
</evidence>
<keyword evidence="2" id="KW-0132">Cell division</keyword>
<evidence type="ECO:0000313" key="2">
    <source>
        <dbReference type="EMBL" id="PTW46953.1"/>
    </source>
</evidence>
<keyword evidence="1" id="KW-0812">Transmembrane</keyword>
<dbReference type="GO" id="GO:0016020">
    <property type="term" value="C:membrane"/>
    <property type="evidence" value="ECO:0007669"/>
    <property type="project" value="InterPro"/>
</dbReference>
<dbReference type="GO" id="GO:0051301">
    <property type="term" value="P:cell division"/>
    <property type="evidence" value="ECO:0007669"/>
    <property type="project" value="UniProtKB-KW"/>
</dbReference>
<dbReference type="GO" id="GO:0032153">
    <property type="term" value="C:cell division site"/>
    <property type="evidence" value="ECO:0007669"/>
    <property type="project" value="TreeGrafter"/>
</dbReference>
<dbReference type="Proteomes" id="UP000244013">
    <property type="component" value="Unassembled WGS sequence"/>
</dbReference>
<gene>
    <name evidence="2" type="ORF">C8J25_104293</name>
</gene>
<sequence length="299" mass="31409">MMSRAIKARSSAERRVLDEAGGLRAMTWVMAIMLFLTMLAAALGLATAGAARLLDRQLVGRLTVQVVDGDPVRRDAVAARVLAALRAMPAVATATPVDRAELTRLLQPWLGSDGADPQLPVPAMIDVDLADHDGAAAARVAATVRRLSPIVRVDRHESWMSPVNDVMRSLTFLALALVLLMASATAAVVVLAARAGLQTHHATIAVMHMLGSTDLQVARLFQRRIALDATIGGVGGGVTALLVIAFIGIRLHGLGSELLGGVTLGGVDWVVLALLPVAFVVLATLAARVTIVRALRHIL</sequence>
<keyword evidence="2" id="KW-0131">Cell cycle</keyword>
<dbReference type="AlphaFoldDB" id="A0A2T5U617"/>
<protein>
    <submittedName>
        <fullName evidence="2">Cell division transport system permease protein</fullName>
    </submittedName>
</protein>
<dbReference type="EMBL" id="QAYE01000004">
    <property type="protein sequence ID" value="PTW46953.1"/>
    <property type="molecule type" value="Genomic_DNA"/>
</dbReference>
<accession>A0A2T5U617</accession>
<feature type="transmembrane region" description="Helical" evidence="1">
    <location>
        <begin position="225"/>
        <end position="249"/>
    </location>
</feature>
<name>A0A2T5U617_9SPHN</name>